<evidence type="ECO:0000313" key="3">
    <source>
        <dbReference type="Proteomes" id="UP001180845"/>
    </source>
</evidence>
<feature type="region of interest" description="Disordered" evidence="1">
    <location>
        <begin position="1"/>
        <end position="21"/>
    </location>
</feature>
<gene>
    <name evidence="2" type="ORF">JOF55_004787</name>
</gene>
<sequence length="109" mass="11550">MAQPAAWGPTPQTSGLHQSVDALGRDLLTQPGKLLTHAPGAQPVTMALHDGGDLVGQGLVAALLPCGLFSEPFVLALMTHIQHLAHEGHRVLRRFFGAFGSDDRVLHFG</sequence>
<dbReference type="AlphaFoldDB" id="A0AAE4CSC3"/>
<protein>
    <submittedName>
        <fullName evidence="2">Uncharacterized protein</fullName>
    </submittedName>
</protein>
<comment type="caution">
    <text evidence="2">The sequence shown here is derived from an EMBL/GenBank/DDBJ whole genome shotgun (WGS) entry which is preliminary data.</text>
</comment>
<organism evidence="2 3">
    <name type="scientific">Haloactinomyces albus</name>
    <dbReference type="NCBI Taxonomy" id="1352928"/>
    <lineage>
        <taxon>Bacteria</taxon>
        <taxon>Bacillati</taxon>
        <taxon>Actinomycetota</taxon>
        <taxon>Actinomycetes</taxon>
        <taxon>Actinopolysporales</taxon>
        <taxon>Actinopolysporaceae</taxon>
        <taxon>Haloactinomyces</taxon>
    </lineage>
</organism>
<name>A0AAE4CSC3_9ACTN</name>
<evidence type="ECO:0000313" key="2">
    <source>
        <dbReference type="EMBL" id="MDR7304543.1"/>
    </source>
</evidence>
<reference evidence="2" key="1">
    <citation type="submission" date="2023-07" db="EMBL/GenBank/DDBJ databases">
        <title>Sequencing the genomes of 1000 actinobacteria strains.</title>
        <authorList>
            <person name="Klenk H.-P."/>
        </authorList>
    </citation>
    <scope>NUCLEOTIDE SEQUENCE</scope>
    <source>
        <strain evidence="2">DSM 45977</strain>
    </source>
</reference>
<proteinExistence type="predicted"/>
<keyword evidence="3" id="KW-1185">Reference proteome</keyword>
<dbReference type="EMBL" id="JAVDXW010000002">
    <property type="protein sequence ID" value="MDR7304543.1"/>
    <property type="molecule type" value="Genomic_DNA"/>
</dbReference>
<dbReference type="Proteomes" id="UP001180845">
    <property type="component" value="Unassembled WGS sequence"/>
</dbReference>
<evidence type="ECO:0000256" key="1">
    <source>
        <dbReference type="SAM" id="MobiDB-lite"/>
    </source>
</evidence>
<accession>A0AAE4CSC3</accession>